<dbReference type="RefSeq" id="WP_345124587.1">
    <property type="nucleotide sequence ID" value="NZ_BAABAT010000004.1"/>
</dbReference>
<gene>
    <name evidence="3" type="ORF">GCM10022255_021360</name>
</gene>
<comment type="caution">
    <text evidence="3">The sequence shown here is derived from an EMBL/GenBank/DDBJ whole genome shotgun (WGS) entry which is preliminary data.</text>
</comment>
<dbReference type="InterPro" id="IPR007541">
    <property type="entry name" value="Uncharacterised_BSP"/>
</dbReference>
<keyword evidence="4" id="KW-1185">Reference proteome</keyword>
<evidence type="ECO:0000313" key="3">
    <source>
        <dbReference type="EMBL" id="GAA4247049.1"/>
    </source>
</evidence>
<evidence type="ECO:0000256" key="2">
    <source>
        <dbReference type="SAM" id="Phobius"/>
    </source>
</evidence>
<reference evidence="4" key="1">
    <citation type="journal article" date="2019" name="Int. J. Syst. Evol. Microbiol.">
        <title>The Global Catalogue of Microorganisms (GCM) 10K type strain sequencing project: providing services to taxonomists for standard genome sequencing and annotation.</title>
        <authorList>
            <consortium name="The Broad Institute Genomics Platform"/>
            <consortium name="The Broad Institute Genome Sequencing Center for Infectious Disease"/>
            <person name="Wu L."/>
            <person name="Ma J."/>
        </authorList>
    </citation>
    <scope>NUCLEOTIDE SEQUENCE [LARGE SCALE GENOMIC DNA]</scope>
    <source>
        <strain evidence="4">JCM 17441</strain>
    </source>
</reference>
<name>A0ABP8D4B3_9ACTN</name>
<dbReference type="Proteomes" id="UP001500620">
    <property type="component" value="Unassembled WGS sequence"/>
</dbReference>
<dbReference type="Pfam" id="PF04450">
    <property type="entry name" value="BSP"/>
    <property type="match status" value="1"/>
</dbReference>
<keyword evidence="2" id="KW-0812">Transmembrane</keyword>
<feature type="transmembrane region" description="Helical" evidence="2">
    <location>
        <begin position="45"/>
        <end position="64"/>
    </location>
</feature>
<proteinExistence type="predicted"/>
<keyword evidence="2" id="KW-0472">Membrane</keyword>
<evidence type="ECO:0008006" key="5">
    <source>
        <dbReference type="Google" id="ProtNLM"/>
    </source>
</evidence>
<feature type="region of interest" description="Disordered" evidence="1">
    <location>
        <begin position="74"/>
        <end position="109"/>
    </location>
</feature>
<feature type="region of interest" description="Disordered" evidence="1">
    <location>
        <begin position="1"/>
        <end position="39"/>
    </location>
</feature>
<dbReference type="EMBL" id="BAABAT010000004">
    <property type="protein sequence ID" value="GAA4247049.1"/>
    <property type="molecule type" value="Genomic_DNA"/>
</dbReference>
<evidence type="ECO:0000313" key="4">
    <source>
        <dbReference type="Proteomes" id="UP001500620"/>
    </source>
</evidence>
<keyword evidence="2" id="KW-1133">Transmembrane helix</keyword>
<protein>
    <recommendedName>
        <fullName evidence="5">Peptidase MA-like domain-containing protein</fullName>
    </recommendedName>
</protein>
<feature type="compositionally biased region" description="Low complexity" evidence="1">
    <location>
        <begin position="94"/>
        <end position="109"/>
    </location>
</feature>
<accession>A0ABP8D4B3</accession>
<feature type="compositionally biased region" description="Gly residues" evidence="1">
    <location>
        <begin position="78"/>
        <end position="90"/>
    </location>
</feature>
<organism evidence="3 4">
    <name type="scientific">Dactylosporangium darangshiense</name>
    <dbReference type="NCBI Taxonomy" id="579108"/>
    <lineage>
        <taxon>Bacteria</taxon>
        <taxon>Bacillati</taxon>
        <taxon>Actinomycetota</taxon>
        <taxon>Actinomycetes</taxon>
        <taxon>Micromonosporales</taxon>
        <taxon>Micromonosporaceae</taxon>
        <taxon>Dactylosporangium</taxon>
    </lineage>
</organism>
<evidence type="ECO:0000256" key="1">
    <source>
        <dbReference type="SAM" id="MobiDB-lite"/>
    </source>
</evidence>
<feature type="compositionally biased region" description="Basic and acidic residues" evidence="1">
    <location>
        <begin position="1"/>
        <end position="16"/>
    </location>
</feature>
<sequence>MEGDAWRDADAGRSADADTATFPAVPRRREPEQAPGPRRSTTIKLALIGALACVLLAPPAALAYTTVRDEVAPPVAGQGLGGGNGRGTGGRANPAADRPGAGASRGPAPATVDGRIKLALEDQGAALLAGDQDAFLQVVDPSAGPLRDDLARRFASLRQLQVKVWQPVMEGRPKAEAGGTATVTVLVKYCFVVTTCDPMSLEAATRWNVSGKAVTLLEFGTAKDLGPRPWEASELRAAVGERVVMSTTAKYASRLPSMLAAAEKAAALADTFARWGSPPARYVVYLAGPDEWSSWYGIHQESWVAGFALPLTASVTEIVLNAARVDTRQTLDVLRHEFTHVVTLAGVEKAYEHTWWLVEGIAEYVRVKGSGKAFDGLGDVRAYVRSGHWKGEIDLDDPPDGSSTSDVSGRYGVAYLSLQRLADRFGEDKLLDFFDYAARQGLALSDAAPKAFGLSWDDVQADCARYVRGRV</sequence>